<keyword evidence="1" id="KW-0472">Membrane</keyword>
<dbReference type="RefSeq" id="WP_012034580.1">
    <property type="nucleotide sequence ID" value="NC_009464.1"/>
</dbReference>
<proteinExistence type="predicted"/>
<protein>
    <submittedName>
        <fullName evidence="2">Uncharacterized protein</fullName>
    </submittedName>
</protein>
<organism evidence="2 3">
    <name type="scientific">Methanocella arvoryzae (strain DSM 22066 / NBRC 105507 / MRE50)</name>
    <dbReference type="NCBI Taxonomy" id="351160"/>
    <lineage>
        <taxon>Archaea</taxon>
        <taxon>Methanobacteriati</taxon>
        <taxon>Methanobacteriota</taxon>
        <taxon>Stenosarchaea group</taxon>
        <taxon>Methanomicrobia</taxon>
        <taxon>Methanocellales</taxon>
        <taxon>Methanocellaceae</taxon>
        <taxon>Methanocella</taxon>
    </lineage>
</organism>
<keyword evidence="1" id="KW-1133">Transmembrane helix</keyword>
<dbReference type="Proteomes" id="UP000000663">
    <property type="component" value="Chromosome"/>
</dbReference>
<keyword evidence="1" id="KW-0812">Transmembrane</keyword>
<accession>Q0W0S8</accession>
<gene>
    <name evidence="2" type="ORF">RRC280</name>
</gene>
<dbReference type="GeneID" id="5143637"/>
<dbReference type="eggNOG" id="arCOG10895">
    <property type="taxonomic scope" value="Archaea"/>
</dbReference>
<reference evidence="2 3" key="1">
    <citation type="journal article" date="2006" name="Science">
        <title>Genome of rice cluster I archaea -- the key methane producers in the rice rhizosphere.</title>
        <authorList>
            <person name="Erkel C."/>
            <person name="Kube M."/>
            <person name="Reinhardt R."/>
            <person name="Liesack W."/>
        </authorList>
    </citation>
    <scope>NUCLEOTIDE SEQUENCE [LARGE SCALE GENOMIC DNA]</scope>
    <source>
        <strain evidence="3">DSM 22066 / NBRC 105507 / MRE50</strain>
    </source>
</reference>
<keyword evidence="3" id="KW-1185">Reference proteome</keyword>
<name>Q0W0S8_METAR</name>
<evidence type="ECO:0000313" key="3">
    <source>
        <dbReference type="Proteomes" id="UP000000663"/>
    </source>
</evidence>
<sequence length="208" mass="23757">MVNKRLIYGIIALSLIMIFIISIMYINIVIKEDQLPDNKYVAIEEEICDDGKIISGNNPVPPDAPLPIKFLYNRPMAQIYYNKSGNFPPDYPEINNSLNILWGIYQIENTPEHLRTSLIVHGVYDLPHNVNNGLKILNVNKSGIAKLSYNNTMISLSPGETWTSPIIQTRTVIRNGTYMDKNYSYVVEFTTTFKITNLGVFDKYMTDQ</sequence>
<dbReference type="EMBL" id="AM114193">
    <property type="protein sequence ID" value="CAJ38015.1"/>
    <property type="molecule type" value="Genomic_DNA"/>
</dbReference>
<feature type="transmembrane region" description="Helical" evidence="1">
    <location>
        <begin position="6"/>
        <end position="30"/>
    </location>
</feature>
<dbReference type="STRING" id="351160.RRC280"/>
<evidence type="ECO:0000256" key="1">
    <source>
        <dbReference type="SAM" id="Phobius"/>
    </source>
</evidence>
<dbReference type="KEGG" id="rci:RRC280"/>
<evidence type="ECO:0000313" key="2">
    <source>
        <dbReference type="EMBL" id="CAJ38015.1"/>
    </source>
</evidence>
<dbReference type="AlphaFoldDB" id="Q0W0S8"/>